<comment type="caution">
    <text evidence="2">The sequence shown here is derived from an EMBL/GenBank/DDBJ whole genome shotgun (WGS) entry which is preliminary data.</text>
</comment>
<keyword evidence="1" id="KW-0812">Transmembrane</keyword>
<dbReference type="Proteomes" id="UP000284644">
    <property type="component" value="Unassembled WGS sequence"/>
</dbReference>
<keyword evidence="1" id="KW-0472">Membrane</keyword>
<name>A0A414I784_9FIRM</name>
<feature type="transmembrane region" description="Helical" evidence="1">
    <location>
        <begin position="128"/>
        <end position="161"/>
    </location>
</feature>
<dbReference type="AlphaFoldDB" id="A0A414I784"/>
<dbReference type="Pfam" id="PF22564">
    <property type="entry name" value="HAAS"/>
    <property type="match status" value="1"/>
</dbReference>
<gene>
    <name evidence="2" type="ORF">DW767_10680</name>
</gene>
<evidence type="ECO:0000313" key="2">
    <source>
        <dbReference type="EMBL" id="RHE11841.1"/>
    </source>
</evidence>
<keyword evidence="1" id="KW-1133">Transmembrane helix</keyword>
<accession>A0A414I784</accession>
<dbReference type="EMBL" id="QSJW01000006">
    <property type="protein sequence ID" value="RHE11841.1"/>
    <property type="molecule type" value="Genomic_DNA"/>
</dbReference>
<proteinExistence type="predicted"/>
<evidence type="ECO:0000313" key="3">
    <source>
        <dbReference type="Proteomes" id="UP000284644"/>
    </source>
</evidence>
<protein>
    <submittedName>
        <fullName evidence="2">DUF1700 domain-containing protein</fullName>
    </submittedName>
</protein>
<reference evidence="2 3" key="1">
    <citation type="submission" date="2018-08" db="EMBL/GenBank/DDBJ databases">
        <title>A genome reference for cultivated species of the human gut microbiota.</title>
        <authorList>
            <person name="Zou Y."/>
            <person name="Xue W."/>
            <person name="Luo G."/>
        </authorList>
    </citation>
    <scope>NUCLEOTIDE SEQUENCE [LARGE SCALE GENOMIC DNA]</scope>
    <source>
        <strain evidence="2 3">AM29-25AC</strain>
    </source>
</reference>
<dbReference type="OrthoDB" id="1779993at2"/>
<evidence type="ECO:0000256" key="1">
    <source>
        <dbReference type="SAM" id="Phobius"/>
    </source>
</evidence>
<sequence length="166" mass="18938">MNLLLWRFVMNKKEFLDILYEQLSGQMLEGNVAAHVQYYRNYIEEEQRKGRSEDDILNELGDPHLIARTLLDTEAAASGNPQTTEYYSESYNGHSSGYNGYENFDSGHGKVKQHSFHLDLTTWYGKLAVILIAAVVIILLCTVLSVLIPIMIVAGVILYVLRLRKR</sequence>
<organism evidence="2 3">
    <name type="scientific">Blautia obeum</name>
    <dbReference type="NCBI Taxonomy" id="40520"/>
    <lineage>
        <taxon>Bacteria</taxon>
        <taxon>Bacillati</taxon>
        <taxon>Bacillota</taxon>
        <taxon>Clostridia</taxon>
        <taxon>Lachnospirales</taxon>
        <taxon>Lachnospiraceae</taxon>
        <taxon>Blautia</taxon>
    </lineage>
</organism>